<dbReference type="PANTHER" id="PTHR30417:SF1">
    <property type="entry name" value="N-ACETYLMURAMOYL-L-ALANINE AMIDASE AMID"/>
    <property type="match status" value="1"/>
</dbReference>
<dbReference type="EMBL" id="PJAF01000026">
    <property type="protein sequence ID" value="PKF68139.1"/>
    <property type="molecule type" value="Genomic_DNA"/>
</dbReference>
<gene>
    <name evidence="6" type="ORF">CXB45_08630</name>
</gene>
<proteinExistence type="predicted"/>
<dbReference type="SMART" id="SM00644">
    <property type="entry name" value="Ami_2"/>
    <property type="match status" value="1"/>
</dbReference>
<evidence type="ECO:0000256" key="2">
    <source>
        <dbReference type="ARBA" id="ARBA00011901"/>
    </source>
</evidence>
<comment type="catalytic activity">
    <reaction evidence="1">
        <text>Hydrolyzes the link between N-acetylmuramoyl residues and L-amino acid residues in certain cell-wall glycopeptides.</text>
        <dbReference type="EC" id="3.5.1.28"/>
    </reaction>
</comment>
<evidence type="ECO:0000256" key="3">
    <source>
        <dbReference type="ARBA" id="ARBA00022801"/>
    </source>
</evidence>
<comment type="caution">
    <text evidence="6">The sequence shown here is derived from an EMBL/GenBank/DDBJ whole genome shotgun (WGS) entry which is preliminary data.</text>
</comment>
<dbReference type="InterPro" id="IPR051206">
    <property type="entry name" value="NAMLAA_amidase_2"/>
</dbReference>
<dbReference type="AlphaFoldDB" id="A0A2N0X608"/>
<dbReference type="Gene3D" id="3.40.80.10">
    <property type="entry name" value="Peptidoglycan recognition protein-like"/>
    <property type="match status" value="1"/>
</dbReference>
<keyword evidence="4" id="KW-0961">Cell wall biogenesis/degradation</keyword>
<dbReference type="EC" id="3.5.1.28" evidence="2"/>
<keyword evidence="3" id="KW-0378">Hydrolase</keyword>
<dbReference type="GO" id="GO:0008745">
    <property type="term" value="F:N-acetylmuramoyl-L-alanine amidase activity"/>
    <property type="evidence" value="ECO:0007669"/>
    <property type="project" value="UniProtKB-EC"/>
</dbReference>
<dbReference type="Pfam" id="PF01510">
    <property type="entry name" value="Amidase_2"/>
    <property type="match status" value="1"/>
</dbReference>
<organism evidence="6 7">
    <name type="scientific">Corynebacterium mastitidis</name>
    <dbReference type="NCBI Taxonomy" id="161890"/>
    <lineage>
        <taxon>Bacteria</taxon>
        <taxon>Bacillati</taxon>
        <taxon>Actinomycetota</taxon>
        <taxon>Actinomycetes</taxon>
        <taxon>Mycobacteriales</taxon>
        <taxon>Corynebacteriaceae</taxon>
        <taxon>Corynebacterium</taxon>
    </lineage>
</organism>
<evidence type="ECO:0000313" key="6">
    <source>
        <dbReference type="EMBL" id="PKF68139.1"/>
    </source>
</evidence>
<feature type="domain" description="N-acetylmuramoyl-L-alanine amidase" evidence="5">
    <location>
        <begin position="16"/>
        <end position="149"/>
    </location>
</feature>
<dbReference type="InterPro" id="IPR036505">
    <property type="entry name" value="Amidase/PGRP_sf"/>
</dbReference>
<dbReference type="PANTHER" id="PTHR30417">
    <property type="entry name" value="N-ACETYLMURAMOYL-L-ALANINE AMIDASE AMID"/>
    <property type="match status" value="1"/>
</dbReference>
<dbReference type="RefSeq" id="WP_101174066.1">
    <property type="nucleotide sequence ID" value="NZ_JAKRKB010000005.1"/>
</dbReference>
<evidence type="ECO:0000256" key="1">
    <source>
        <dbReference type="ARBA" id="ARBA00001561"/>
    </source>
</evidence>
<dbReference type="OrthoDB" id="9758772at2"/>
<dbReference type="Proteomes" id="UP000233249">
    <property type="component" value="Unassembled WGS sequence"/>
</dbReference>
<evidence type="ECO:0000256" key="4">
    <source>
        <dbReference type="ARBA" id="ARBA00023316"/>
    </source>
</evidence>
<dbReference type="InterPro" id="IPR002502">
    <property type="entry name" value="Amidase_domain"/>
</dbReference>
<evidence type="ECO:0000259" key="5">
    <source>
        <dbReference type="SMART" id="SM00644"/>
    </source>
</evidence>
<protein>
    <recommendedName>
        <fullName evidence="2">N-acetylmuramoyl-L-alanine amidase</fullName>
        <ecNumber evidence="2">3.5.1.28</ecNumber>
    </recommendedName>
</protein>
<evidence type="ECO:0000313" key="7">
    <source>
        <dbReference type="Proteomes" id="UP000233249"/>
    </source>
</evidence>
<dbReference type="GO" id="GO:0071555">
    <property type="term" value="P:cell wall organization"/>
    <property type="evidence" value="ECO:0007669"/>
    <property type="project" value="UniProtKB-KW"/>
</dbReference>
<dbReference type="CDD" id="cd06583">
    <property type="entry name" value="PGRP"/>
    <property type="match status" value="1"/>
</dbReference>
<sequence>MKDWNKLEPDKIRIMNRNFSPGRGGKKITHIVRHHNAGVRLTTEDCWDLWQDREASAHYQVEIDGTIGRLVADGDTAWHANNQAVNQSSIGIEHANTGGGAEDWPISESTIEEGAHLAAALCVYYKLGRPVFGKNIRDHREVSETSCPYHLASGGRYHEKWMQRAVYWYDRMTASGSQHVGGAVLSGVSAAALNDLKIAARGSRDDVRDNRIQLRGPNDQGWKLNDLIVYAGNRDSRMGKGTLVELLAIFSIERRALISEVKAVRDEISQAIGN</sequence>
<dbReference type="SUPFAM" id="SSF55846">
    <property type="entry name" value="N-acetylmuramoyl-L-alanine amidase-like"/>
    <property type="match status" value="1"/>
</dbReference>
<accession>A0A2N0X608</accession>
<dbReference type="GO" id="GO:0009254">
    <property type="term" value="P:peptidoglycan turnover"/>
    <property type="evidence" value="ECO:0007669"/>
    <property type="project" value="TreeGrafter"/>
</dbReference>
<name>A0A2N0X608_9CORY</name>
<reference evidence="6 7" key="1">
    <citation type="submission" date="2017-12" db="EMBL/GenBank/DDBJ databases">
        <title>Corynebacterium mastitidis 16-1433 Genome.</title>
        <authorList>
            <person name="Gulvik C.A."/>
        </authorList>
    </citation>
    <scope>NUCLEOTIDE SEQUENCE [LARGE SCALE GENOMIC DNA]</scope>
    <source>
        <strain evidence="6 7">16-1433</strain>
    </source>
</reference>
<dbReference type="GO" id="GO:0009253">
    <property type="term" value="P:peptidoglycan catabolic process"/>
    <property type="evidence" value="ECO:0007669"/>
    <property type="project" value="InterPro"/>
</dbReference>